<dbReference type="Proteomes" id="UP000054423">
    <property type="component" value="Unassembled WGS sequence"/>
</dbReference>
<dbReference type="AlphaFoldDB" id="W2LPY4"/>
<accession>W2LPY4</accession>
<sequence>MSTSDLQHDARFACQSSAARLGTAGKACHRTIVRAHMVGWKLEMNETAEVGGDKSPCARLN</sequence>
<gene>
    <name evidence="1" type="ORF">L917_04233</name>
</gene>
<dbReference type="VEuPathDB" id="FungiDB:PPTG_22410"/>
<evidence type="ECO:0000313" key="1">
    <source>
        <dbReference type="EMBL" id="ETL98764.1"/>
    </source>
</evidence>
<dbReference type="EMBL" id="KI678484">
    <property type="protein sequence ID" value="ETL98764.1"/>
    <property type="molecule type" value="Genomic_DNA"/>
</dbReference>
<protein>
    <submittedName>
        <fullName evidence="1">Uncharacterized protein</fullName>
    </submittedName>
</protein>
<organism evidence="1">
    <name type="scientific">Phytophthora nicotianae</name>
    <name type="common">Potato buckeye rot agent</name>
    <name type="synonym">Phytophthora parasitica</name>
    <dbReference type="NCBI Taxonomy" id="4792"/>
    <lineage>
        <taxon>Eukaryota</taxon>
        <taxon>Sar</taxon>
        <taxon>Stramenopiles</taxon>
        <taxon>Oomycota</taxon>
        <taxon>Peronosporomycetes</taxon>
        <taxon>Peronosporales</taxon>
        <taxon>Peronosporaceae</taxon>
        <taxon>Phytophthora</taxon>
    </lineage>
</organism>
<name>W2LPY4_PHYNI</name>
<reference evidence="1" key="1">
    <citation type="submission" date="2013-11" db="EMBL/GenBank/DDBJ databases">
        <title>The Genome Sequence of Phytophthora parasitica CHvinca01.</title>
        <authorList>
            <consortium name="The Broad Institute Genomics Platform"/>
            <person name="Russ C."/>
            <person name="Tyler B."/>
            <person name="Panabieres F."/>
            <person name="Shan W."/>
            <person name="Tripathy S."/>
            <person name="Grunwald N."/>
            <person name="Machado M."/>
            <person name="Johnson C.S."/>
            <person name="Arredondo F."/>
            <person name="Hong C."/>
            <person name="Coffey M."/>
            <person name="Young S.K."/>
            <person name="Zeng Q."/>
            <person name="Gargeya S."/>
            <person name="Fitzgerald M."/>
            <person name="Abouelleil A."/>
            <person name="Alvarado L."/>
            <person name="Chapman S.B."/>
            <person name="Gainer-Dewar J."/>
            <person name="Goldberg J."/>
            <person name="Griggs A."/>
            <person name="Gujja S."/>
            <person name="Hansen M."/>
            <person name="Howarth C."/>
            <person name="Imamovic A."/>
            <person name="Ireland A."/>
            <person name="Larimer J."/>
            <person name="McCowan C."/>
            <person name="Murphy C."/>
            <person name="Pearson M."/>
            <person name="Poon T.W."/>
            <person name="Priest M."/>
            <person name="Roberts A."/>
            <person name="Saif S."/>
            <person name="Shea T."/>
            <person name="Sykes S."/>
            <person name="Wortman J."/>
            <person name="Nusbaum C."/>
            <person name="Birren B."/>
        </authorList>
    </citation>
    <scope>NUCLEOTIDE SEQUENCE [LARGE SCALE GENOMIC DNA]</scope>
    <source>
        <strain evidence="1">CHvinca01</strain>
    </source>
</reference>
<proteinExistence type="predicted"/>